<dbReference type="AlphaFoldDB" id="A0A917KNH2"/>
<reference evidence="2" key="1">
    <citation type="journal article" date="2014" name="Int. J. Syst. Evol. Microbiol.">
        <title>Complete genome sequence of Corynebacterium casei LMG S-19264T (=DSM 44701T), isolated from a smear-ripened cheese.</title>
        <authorList>
            <consortium name="US DOE Joint Genome Institute (JGI-PGF)"/>
            <person name="Walter F."/>
            <person name="Albersmeier A."/>
            <person name="Kalinowski J."/>
            <person name="Ruckert C."/>
        </authorList>
    </citation>
    <scope>NUCLEOTIDE SEQUENCE</scope>
    <source>
        <strain evidence="2">CGMCC 1.3617</strain>
    </source>
</reference>
<dbReference type="RefSeq" id="WP_188968185.1">
    <property type="nucleotide sequence ID" value="NZ_BMKW01000007.1"/>
</dbReference>
<protein>
    <submittedName>
        <fullName evidence="2">Uncharacterized protein</fullName>
    </submittedName>
</protein>
<sequence>MSSMHYAAMDEEIVLAVLDFLKAVPFRQDAPFVAAPRDLQRALMLGGFLPAKQSATIHLTGRVMAAALMRVAHELRRRGVHVEQARRIPGCPLPSGSPPANAFRIWCDPDALLDVVWRSRPAPTVVPPEPDPVTIEPLGIDPPRRAGQRAAVVAD</sequence>
<organism evidence="2 3">
    <name type="scientific">Neoroseomonas lacus</name>
    <dbReference type="NCBI Taxonomy" id="287609"/>
    <lineage>
        <taxon>Bacteria</taxon>
        <taxon>Pseudomonadati</taxon>
        <taxon>Pseudomonadota</taxon>
        <taxon>Alphaproteobacteria</taxon>
        <taxon>Acetobacterales</taxon>
        <taxon>Acetobacteraceae</taxon>
        <taxon>Neoroseomonas</taxon>
    </lineage>
</organism>
<feature type="region of interest" description="Disordered" evidence="1">
    <location>
        <begin position="126"/>
        <end position="155"/>
    </location>
</feature>
<dbReference type="Proteomes" id="UP000661507">
    <property type="component" value="Unassembled WGS sequence"/>
</dbReference>
<reference evidence="2" key="2">
    <citation type="submission" date="2020-09" db="EMBL/GenBank/DDBJ databases">
        <authorList>
            <person name="Sun Q."/>
            <person name="Zhou Y."/>
        </authorList>
    </citation>
    <scope>NUCLEOTIDE SEQUENCE</scope>
    <source>
        <strain evidence="2">CGMCC 1.3617</strain>
    </source>
</reference>
<evidence type="ECO:0000313" key="3">
    <source>
        <dbReference type="Proteomes" id="UP000661507"/>
    </source>
</evidence>
<evidence type="ECO:0000256" key="1">
    <source>
        <dbReference type="SAM" id="MobiDB-lite"/>
    </source>
</evidence>
<comment type="caution">
    <text evidence="2">The sequence shown here is derived from an EMBL/GenBank/DDBJ whole genome shotgun (WGS) entry which is preliminary data.</text>
</comment>
<evidence type="ECO:0000313" key="2">
    <source>
        <dbReference type="EMBL" id="GGJ21879.1"/>
    </source>
</evidence>
<dbReference type="EMBL" id="BMKW01000007">
    <property type="protein sequence ID" value="GGJ21879.1"/>
    <property type="molecule type" value="Genomic_DNA"/>
</dbReference>
<accession>A0A917KNH2</accession>
<name>A0A917KNH2_9PROT</name>
<keyword evidence="3" id="KW-1185">Reference proteome</keyword>
<proteinExistence type="predicted"/>
<gene>
    <name evidence="2" type="ORF">GCM10011320_31380</name>
</gene>